<reference evidence="1" key="1">
    <citation type="journal article" date="2019" name="Sci. Rep.">
        <title>Draft genome of Tanacetum cinerariifolium, the natural source of mosquito coil.</title>
        <authorList>
            <person name="Yamashiro T."/>
            <person name="Shiraishi A."/>
            <person name="Satake H."/>
            <person name="Nakayama K."/>
        </authorList>
    </citation>
    <scope>NUCLEOTIDE SEQUENCE</scope>
</reference>
<accession>A0A699X4V3</accession>
<feature type="non-terminal residue" evidence="1">
    <location>
        <position position="1"/>
    </location>
</feature>
<name>A0A699X4V3_TANCI</name>
<proteinExistence type="predicted"/>
<organism evidence="1">
    <name type="scientific">Tanacetum cinerariifolium</name>
    <name type="common">Dalmatian daisy</name>
    <name type="synonym">Chrysanthemum cinerariifolium</name>
    <dbReference type="NCBI Taxonomy" id="118510"/>
    <lineage>
        <taxon>Eukaryota</taxon>
        <taxon>Viridiplantae</taxon>
        <taxon>Streptophyta</taxon>
        <taxon>Embryophyta</taxon>
        <taxon>Tracheophyta</taxon>
        <taxon>Spermatophyta</taxon>
        <taxon>Magnoliopsida</taxon>
        <taxon>eudicotyledons</taxon>
        <taxon>Gunneridae</taxon>
        <taxon>Pentapetalae</taxon>
        <taxon>asterids</taxon>
        <taxon>campanulids</taxon>
        <taxon>Asterales</taxon>
        <taxon>Asteraceae</taxon>
        <taxon>Asteroideae</taxon>
        <taxon>Anthemideae</taxon>
        <taxon>Anthemidinae</taxon>
        <taxon>Tanacetum</taxon>
    </lineage>
</organism>
<dbReference type="AntiFam" id="ANF00178">
    <property type="entry name" value="Shadow ORF (opposite dhbF)"/>
</dbReference>
<dbReference type="AlphaFoldDB" id="A0A699X4V3"/>
<dbReference type="EMBL" id="BKCJ011778571">
    <property type="protein sequence ID" value="GFD52151.1"/>
    <property type="molecule type" value="Genomic_DNA"/>
</dbReference>
<sequence>HAVGTPTRQVAGAVQALAAAKGAGDETLGSETGTQVVAAREASAADVQLTRDADGLRVEAAVEDVNLQIADWGANGHRRARLVNAGPVGDVDGRLGRAVQVEQPSGRQA</sequence>
<protein>
    <submittedName>
        <fullName evidence="1">Uncharacterized protein</fullName>
    </submittedName>
</protein>
<feature type="non-terminal residue" evidence="1">
    <location>
        <position position="109"/>
    </location>
</feature>
<comment type="caution">
    <text evidence="1">The sequence shown here is derived from an EMBL/GenBank/DDBJ whole genome shotgun (WGS) entry which is preliminary data.</text>
</comment>
<gene>
    <name evidence="1" type="ORF">Tci_924120</name>
</gene>
<evidence type="ECO:0000313" key="1">
    <source>
        <dbReference type="EMBL" id="GFD52151.1"/>
    </source>
</evidence>